<dbReference type="GO" id="GO:0016757">
    <property type="term" value="F:glycosyltransferase activity"/>
    <property type="evidence" value="ECO:0007669"/>
    <property type="project" value="InterPro"/>
</dbReference>
<comment type="caution">
    <text evidence="2">The sequence shown here is derived from an EMBL/GenBank/DDBJ whole genome shotgun (WGS) entry which is preliminary data.</text>
</comment>
<dbReference type="PANTHER" id="PTHR12526:SF595">
    <property type="entry name" value="BLL5217 PROTEIN"/>
    <property type="match status" value="1"/>
</dbReference>
<evidence type="ECO:0000313" key="2">
    <source>
        <dbReference type="EMBL" id="OIN89554.1"/>
    </source>
</evidence>
<accession>A0A1J4RT27</accession>
<dbReference type="EMBL" id="MNUJ01000035">
    <property type="protein sequence ID" value="OIN89554.1"/>
    <property type="molecule type" value="Genomic_DNA"/>
</dbReference>
<sequence>MKIAIIASNRKPVPSSRDNVFAPGSIIKGLVDNLTKFGHEVVFFGPSDSKVNASRIISEGLRSVYSDYKDIRRDDPHTYLENEDQYEMALVSRAFEVIKNEGDFDIIHAHKYNKEVYFSNFVDTPLLISGHGMYCESINSPAAKIRFKRYGKSCYWVYVSDYHKKDVNLNFVAKIPWGVNPEAFPFNPKGGDNFLFLSRMIKRKRPHFAIEVAKLAGEKLILAGQKGVEGSHVKYWKSIEHLFKLPHVTFTDHIPFDQTYKYFGKAKALLLPLEIGEPMPVTSLEAMACGTPVIASNIPPMDEIVIDGETGFLVNKDDKNAWVSAIKNIGKINRSKCRARFEKEYTWQKMAERYALAYKKVIELDKKKKRKK</sequence>
<evidence type="ECO:0000259" key="1">
    <source>
        <dbReference type="Pfam" id="PF00534"/>
    </source>
</evidence>
<name>A0A1J4RT27_9BACT</name>
<dbReference type="Pfam" id="PF00534">
    <property type="entry name" value="Glycos_transf_1"/>
    <property type="match status" value="1"/>
</dbReference>
<reference evidence="2 3" key="1">
    <citation type="journal article" date="2016" name="Environ. Microbiol.">
        <title>Genomic resolution of a cold subsurface aquifer community provides metabolic insights for novel microbes adapted to high CO concentrations.</title>
        <authorList>
            <person name="Probst A.J."/>
            <person name="Castelle C.J."/>
            <person name="Singh A."/>
            <person name="Brown C.T."/>
            <person name="Anantharaman K."/>
            <person name="Sharon I."/>
            <person name="Hug L.A."/>
            <person name="Burstein D."/>
            <person name="Emerson J.B."/>
            <person name="Thomas B.C."/>
            <person name="Banfield J.F."/>
        </authorList>
    </citation>
    <scope>NUCLEOTIDE SEQUENCE [LARGE SCALE GENOMIC DNA]</scope>
    <source>
        <strain evidence="2">CG1_02_42_45</strain>
    </source>
</reference>
<proteinExistence type="predicted"/>
<dbReference type="AlphaFoldDB" id="A0A1J4RT27"/>
<dbReference type="PANTHER" id="PTHR12526">
    <property type="entry name" value="GLYCOSYLTRANSFERASE"/>
    <property type="match status" value="1"/>
</dbReference>
<dbReference type="Gene3D" id="3.40.50.2000">
    <property type="entry name" value="Glycogen Phosphorylase B"/>
    <property type="match status" value="2"/>
</dbReference>
<organism evidence="2 3">
    <name type="scientific">Candidatus Berkelbacteria bacterium CG1_02_42_45</name>
    <dbReference type="NCBI Taxonomy" id="1805036"/>
    <lineage>
        <taxon>Bacteria</taxon>
        <taxon>Candidatus Berkelbacteria</taxon>
    </lineage>
</organism>
<protein>
    <recommendedName>
        <fullName evidence="1">Glycosyl transferase family 1 domain-containing protein</fullName>
    </recommendedName>
</protein>
<dbReference type="SUPFAM" id="SSF53756">
    <property type="entry name" value="UDP-Glycosyltransferase/glycogen phosphorylase"/>
    <property type="match status" value="1"/>
</dbReference>
<gene>
    <name evidence="2" type="ORF">AUJ40_01700</name>
</gene>
<feature type="domain" description="Glycosyl transferase family 1" evidence="1">
    <location>
        <begin position="189"/>
        <end position="341"/>
    </location>
</feature>
<dbReference type="InterPro" id="IPR001296">
    <property type="entry name" value="Glyco_trans_1"/>
</dbReference>
<dbReference type="Proteomes" id="UP000182753">
    <property type="component" value="Unassembled WGS sequence"/>
</dbReference>
<evidence type="ECO:0000313" key="3">
    <source>
        <dbReference type="Proteomes" id="UP000182753"/>
    </source>
</evidence>